<protein>
    <submittedName>
        <fullName evidence="1">Uncharacterized protein</fullName>
    </submittedName>
</protein>
<name>A0ABP8BKG6_9ACTN</name>
<accession>A0ABP8BKG6</accession>
<dbReference type="EMBL" id="BAABAQ010000020">
    <property type="protein sequence ID" value="GAA4209128.1"/>
    <property type="molecule type" value="Genomic_DNA"/>
</dbReference>
<evidence type="ECO:0000313" key="1">
    <source>
        <dbReference type="EMBL" id="GAA4209128.1"/>
    </source>
</evidence>
<gene>
    <name evidence="1" type="ORF">GCM10022252_75180</name>
</gene>
<sequence>MAGTTPITIWTTPHTQQALKERLAAEQAKLLQVLAEDRWAITWSMPSAERRRLKAQLRAHLAGLRERGELLDTLTALAAYAVRAELVGRGWNHDWPPVPDTAPKAGRWPGSIDKGWTVQIRTRIPAELAQRVHAACWHTSKDAIEALRAWRDNNPGIITQVNAPDLWEGYVELAKQVTVPGKVWRASLDRVLRSA</sequence>
<dbReference type="Proteomes" id="UP001501251">
    <property type="component" value="Unassembled WGS sequence"/>
</dbReference>
<evidence type="ECO:0000313" key="2">
    <source>
        <dbReference type="Proteomes" id="UP001501251"/>
    </source>
</evidence>
<keyword evidence="2" id="KW-1185">Reference proteome</keyword>
<reference evidence="2" key="1">
    <citation type="journal article" date="2019" name="Int. J. Syst. Evol. Microbiol.">
        <title>The Global Catalogue of Microorganisms (GCM) 10K type strain sequencing project: providing services to taxonomists for standard genome sequencing and annotation.</title>
        <authorList>
            <consortium name="The Broad Institute Genomics Platform"/>
            <consortium name="The Broad Institute Genome Sequencing Center for Infectious Disease"/>
            <person name="Wu L."/>
            <person name="Ma J."/>
        </authorList>
    </citation>
    <scope>NUCLEOTIDE SEQUENCE [LARGE SCALE GENOMIC DNA]</scope>
    <source>
        <strain evidence="2">JCM 17388</strain>
    </source>
</reference>
<organism evidence="1 2">
    <name type="scientific">Streptosporangium oxazolinicum</name>
    <dbReference type="NCBI Taxonomy" id="909287"/>
    <lineage>
        <taxon>Bacteria</taxon>
        <taxon>Bacillati</taxon>
        <taxon>Actinomycetota</taxon>
        <taxon>Actinomycetes</taxon>
        <taxon>Streptosporangiales</taxon>
        <taxon>Streptosporangiaceae</taxon>
        <taxon>Streptosporangium</taxon>
    </lineage>
</organism>
<proteinExistence type="predicted"/>
<dbReference type="RefSeq" id="WP_344923092.1">
    <property type="nucleotide sequence ID" value="NZ_BAABAQ010000020.1"/>
</dbReference>
<comment type="caution">
    <text evidence="1">The sequence shown here is derived from an EMBL/GenBank/DDBJ whole genome shotgun (WGS) entry which is preliminary data.</text>
</comment>